<dbReference type="SMART" id="SM00862">
    <property type="entry name" value="Trans_reg_C"/>
    <property type="match status" value="1"/>
</dbReference>
<dbReference type="InterPro" id="IPR011006">
    <property type="entry name" value="CheY-like_superfamily"/>
</dbReference>
<dbReference type="GO" id="GO:0000976">
    <property type="term" value="F:transcription cis-regulatory region binding"/>
    <property type="evidence" value="ECO:0007669"/>
    <property type="project" value="TreeGrafter"/>
</dbReference>
<dbReference type="InterPro" id="IPR036388">
    <property type="entry name" value="WH-like_DNA-bd_sf"/>
</dbReference>
<evidence type="ECO:0000256" key="10">
    <source>
        <dbReference type="PROSITE-ProRule" id="PRU00169"/>
    </source>
</evidence>
<dbReference type="PROSITE" id="PS51755">
    <property type="entry name" value="OMPR_PHOB"/>
    <property type="match status" value="1"/>
</dbReference>
<comment type="subcellular location">
    <subcellularLocation>
        <location evidence="1">Cytoplasm</location>
    </subcellularLocation>
</comment>
<name>A0A285V1Q8_9HYPH</name>
<dbReference type="SUPFAM" id="SSF52172">
    <property type="entry name" value="CheY-like"/>
    <property type="match status" value="1"/>
</dbReference>
<sequence>MAGTRTCKRILVVDDDVLMRRMLKQYFTDEGFEVVGAANGSEMRAAMATRTFDIVLLDLVLPGETAGLDLAREIRATSDVPLVMLTGKDDVLDKVIGLEVGADDYICKPFHLREVHARLNAILRRRRAGTAPAAESAAVTTFEGWRLDHERRRLWNPLGTEVELSTGEFDMLHVFVTHPGRVLTRDMLMDLTRNRSREGFDRTIDTQIVRLRRKIENDPKKPILIKSVRGVGYIFTAKPAAPSIGPDR</sequence>
<evidence type="ECO:0000256" key="2">
    <source>
        <dbReference type="ARBA" id="ARBA00022490"/>
    </source>
</evidence>
<dbReference type="GO" id="GO:0000156">
    <property type="term" value="F:phosphorelay response regulator activity"/>
    <property type="evidence" value="ECO:0007669"/>
    <property type="project" value="TreeGrafter"/>
</dbReference>
<organism evidence="14 15">
    <name type="scientific">Rhizobium subbaraonis</name>
    <dbReference type="NCBI Taxonomy" id="908946"/>
    <lineage>
        <taxon>Bacteria</taxon>
        <taxon>Pseudomonadati</taxon>
        <taxon>Pseudomonadota</taxon>
        <taxon>Alphaproteobacteria</taxon>
        <taxon>Hyphomicrobiales</taxon>
        <taxon>Rhizobiaceae</taxon>
        <taxon>Rhizobium/Agrobacterium group</taxon>
        <taxon>Rhizobium</taxon>
    </lineage>
</organism>
<dbReference type="GO" id="GO:0032993">
    <property type="term" value="C:protein-DNA complex"/>
    <property type="evidence" value="ECO:0007669"/>
    <property type="project" value="TreeGrafter"/>
</dbReference>
<dbReference type="PANTHER" id="PTHR48111:SF4">
    <property type="entry name" value="DNA-BINDING DUAL TRANSCRIPTIONAL REGULATOR OMPR"/>
    <property type="match status" value="1"/>
</dbReference>
<evidence type="ECO:0000313" key="14">
    <source>
        <dbReference type="EMBL" id="SOC48064.1"/>
    </source>
</evidence>
<evidence type="ECO:0000256" key="1">
    <source>
        <dbReference type="ARBA" id="ARBA00004496"/>
    </source>
</evidence>
<dbReference type="Gene3D" id="3.40.50.2300">
    <property type="match status" value="1"/>
</dbReference>
<dbReference type="PANTHER" id="PTHR48111">
    <property type="entry name" value="REGULATOR OF RPOS"/>
    <property type="match status" value="1"/>
</dbReference>
<gene>
    <name evidence="14" type="ORF">SAMN05892877_1375</name>
</gene>
<accession>A0A285V1Q8</accession>
<dbReference type="PROSITE" id="PS50110">
    <property type="entry name" value="RESPONSE_REGULATORY"/>
    <property type="match status" value="1"/>
</dbReference>
<keyword evidence="7" id="KW-0010">Activator</keyword>
<dbReference type="CDD" id="cd00383">
    <property type="entry name" value="trans_reg_C"/>
    <property type="match status" value="1"/>
</dbReference>
<keyword evidence="4" id="KW-0902">Two-component regulatory system</keyword>
<dbReference type="GO" id="GO:0006355">
    <property type="term" value="P:regulation of DNA-templated transcription"/>
    <property type="evidence" value="ECO:0007669"/>
    <property type="project" value="InterPro"/>
</dbReference>
<dbReference type="InterPro" id="IPR001867">
    <property type="entry name" value="OmpR/PhoB-type_DNA-bd"/>
</dbReference>
<dbReference type="Proteomes" id="UP000219167">
    <property type="component" value="Unassembled WGS sequence"/>
</dbReference>
<dbReference type="InterPro" id="IPR016032">
    <property type="entry name" value="Sig_transdc_resp-reg_C-effctor"/>
</dbReference>
<feature type="DNA-binding region" description="OmpR/PhoB-type" evidence="11">
    <location>
        <begin position="137"/>
        <end position="237"/>
    </location>
</feature>
<feature type="domain" description="OmpR/PhoB-type" evidence="13">
    <location>
        <begin position="137"/>
        <end position="237"/>
    </location>
</feature>
<dbReference type="InterPro" id="IPR039420">
    <property type="entry name" value="WalR-like"/>
</dbReference>
<evidence type="ECO:0000256" key="9">
    <source>
        <dbReference type="ARBA" id="ARBA00067337"/>
    </source>
</evidence>
<dbReference type="Pfam" id="PF00072">
    <property type="entry name" value="Response_reg"/>
    <property type="match status" value="1"/>
</dbReference>
<dbReference type="Gene3D" id="1.10.10.10">
    <property type="entry name" value="Winged helix-like DNA-binding domain superfamily/Winged helix DNA-binding domain"/>
    <property type="match status" value="1"/>
</dbReference>
<evidence type="ECO:0000256" key="5">
    <source>
        <dbReference type="ARBA" id="ARBA00023015"/>
    </source>
</evidence>
<dbReference type="Gene3D" id="6.10.250.690">
    <property type="match status" value="1"/>
</dbReference>
<keyword evidence="5" id="KW-0805">Transcription regulation</keyword>
<dbReference type="GO" id="GO:0005829">
    <property type="term" value="C:cytosol"/>
    <property type="evidence" value="ECO:0007669"/>
    <property type="project" value="TreeGrafter"/>
</dbReference>
<keyword evidence="6 11" id="KW-0238">DNA-binding</keyword>
<proteinExistence type="predicted"/>
<evidence type="ECO:0000256" key="11">
    <source>
        <dbReference type="PROSITE-ProRule" id="PRU01091"/>
    </source>
</evidence>
<evidence type="ECO:0000256" key="7">
    <source>
        <dbReference type="ARBA" id="ARBA00023159"/>
    </source>
</evidence>
<keyword evidence="2" id="KW-0963">Cytoplasm</keyword>
<dbReference type="SUPFAM" id="SSF46894">
    <property type="entry name" value="C-terminal effector domain of the bipartite response regulators"/>
    <property type="match status" value="1"/>
</dbReference>
<dbReference type="RefSeq" id="WP_097143223.1">
    <property type="nucleotide sequence ID" value="NZ_OBQD01000037.1"/>
</dbReference>
<evidence type="ECO:0000256" key="3">
    <source>
        <dbReference type="ARBA" id="ARBA00022553"/>
    </source>
</evidence>
<keyword evidence="8" id="KW-0804">Transcription</keyword>
<dbReference type="OrthoDB" id="9802426at2"/>
<evidence type="ECO:0000313" key="15">
    <source>
        <dbReference type="Proteomes" id="UP000219167"/>
    </source>
</evidence>
<evidence type="ECO:0000256" key="6">
    <source>
        <dbReference type="ARBA" id="ARBA00023125"/>
    </source>
</evidence>
<feature type="modified residue" description="4-aspartylphosphate" evidence="10">
    <location>
        <position position="58"/>
    </location>
</feature>
<dbReference type="InterPro" id="IPR001789">
    <property type="entry name" value="Sig_transdc_resp-reg_receiver"/>
</dbReference>
<feature type="domain" description="Response regulatory" evidence="12">
    <location>
        <begin position="9"/>
        <end position="123"/>
    </location>
</feature>
<dbReference type="Pfam" id="PF00486">
    <property type="entry name" value="Trans_reg_C"/>
    <property type="match status" value="1"/>
</dbReference>
<evidence type="ECO:0000256" key="4">
    <source>
        <dbReference type="ARBA" id="ARBA00023012"/>
    </source>
</evidence>
<dbReference type="SMART" id="SM00448">
    <property type="entry name" value="REC"/>
    <property type="match status" value="1"/>
</dbReference>
<dbReference type="EMBL" id="OBQD01000037">
    <property type="protein sequence ID" value="SOC48064.1"/>
    <property type="molecule type" value="Genomic_DNA"/>
</dbReference>
<protein>
    <recommendedName>
        <fullName evidence="9">Regulatory protein VirG</fullName>
    </recommendedName>
</protein>
<keyword evidence="3 10" id="KW-0597">Phosphoprotein</keyword>
<dbReference type="AlphaFoldDB" id="A0A285V1Q8"/>
<reference evidence="14 15" key="1">
    <citation type="submission" date="2017-08" db="EMBL/GenBank/DDBJ databases">
        <authorList>
            <person name="de Groot N.N."/>
        </authorList>
    </citation>
    <scope>NUCLEOTIDE SEQUENCE [LARGE SCALE GENOMIC DNA]</scope>
    <source>
        <strain evidence="14 15">JC85</strain>
    </source>
</reference>
<evidence type="ECO:0000259" key="12">
    <source>
        <dbReference type="PROSITE" id="PS50110"/>
    </source>
</evidence>
<evidence type="ECO:0000256" key="8">
    <source>
        <dbReference type="ARBA" id="ARBA00023163"/>
    </source>
</evidence>
<evidence type="ECO:0000259" key="13">
    <source>
        <dbReference type="PROSITE" id="PS51755"/>
    </source>
</evidence>
<dbReference type="FunFam" id="1.10.10.10:FF:000099">
    <property type="entry name" value="Two-component system response regulator TorR"/>
    <property type="match status" value="1"/>
</dbReference>
<keyword evidence="15" id="KW-1185">Reference proteome</keyword>